<keyword evidence="3" id="KW-1185">Reference proteome</keyword>
<dbReference type="EMBL" id="MEHK01000001">
    <property type="protein sequence ID" value="OEJ35401.1"/>
    <property type="molecule type" value="Genomic_DNA"/>
</dbReference>
<evidence type="ECO:0008006" key="4">
    <source>
        <dbReference type="Google" id="ProtNLM"/>
    </source>
</evidence>
<organism evidence="2 3">
    <name type="scientific">Streptomyces subrutilus</name>
    <dbReference type="NCBI Taxonomy" id="36818"/>
    <lineage>
        <taxon>Bacteria</taxon>
        <taxon>Bacillati</taxon>
        <taxon>Actinomycetota</taxon>
        <taxon>Actinomycetes</taxon>
        <taxon>Kitasatosporales</taxon>
        <taxon>Streptomycetaceae</taxon>
        <taxon>Streptomyces</taxon>
    </lineage>
</organism>
<feature type="compositionally biased region" description="Basic and acidic residues" evidence="1">
    <location>
        <begin position="106"/>
        <end position="115"/>
    </location>
</feature>
<evidence type="ECO:0000313" key="2">
    <source>
        <dbReference type="EMBL" id="OEJ35401.1"/>
    </source>
</evidence>
<gene>
    <name evidence="2" type="ORF">BGK67_01865</name>
</gene>
<dbReference type="Proteomes" id="UP000095705">
    <property type="component" value="Unassembled WGS sequence"/>
</dbReference>
<name>A0A1E5Q0U6_9ACTN</name>
<dbReference type="Pfam" id="PF07098">
    <property type="entry name" value="DUF1360"/>
    <property type="match status" value="1"/>
</dbReference>
<proteinExistence type="predicted"/>
<dbReference type="AlphaFoldDB" id="A0A1E5Q0U6"/>
<sequence length="173" mass="18487">MTSTTTQRRLKRAERGISMGTLQGLRSHSGHLGAMAGFAGYAAAWSVLQRRIGRPRPATPGPWDLVLTATATFRLSRLIAKATVTRPVRAPFTHVDGAGAPAELNETPREEPGRETVGELISCPFCLSVWIVATFTGARAIWPEATRTVTGALTALTVSDALQFGHSALAKDH</sequence>
<evidence type="ECO:0000313" key="3">
    <source>
        <dbReference type="Proteomes" id="UP000095705"/>
    </source>
</evidence>
<feature type="region of interest" description="Disordered" evidence="1">
    <location>
        <begin position="95"/>
        <end position="115"/>
    </location>
</feature>
<protein>
    <recommendedName>
        <fullName evidence="4">DUF1360 domain-containing protein</fullName>
    </recommendedName>
</protein>
<dbReference type="InterPro" id="IPR010773">
    <property type="entry name" value="Mycophage_PG1_Gp7"/>
</dbReference>
<comment type="caution">
    <text evidence="2">The sequence shown here is derived from an EMBL/GenBank/DDBJ whole genome shotgun (WGS) entry which is preliminary data.</text>
</comment>
<reference evidence="2 3" key="1">
    <citation type="submission" date="2016-08" db="EMBL/GenBank/DDBJ databases">
        <title>The complete genome of Streptomyces subrutilus 10-1-1.</title>
        <authorList>
            <person name="Chen X."/>
        </authorList>
    </citation>
    <scope>NUCLEOTIDE SEQUENCE [LARGE SCALE GENOMIC DNA]</scope>
    <source>
        <strain evidence="2 3">10-1-1</strain>
    </source>
</reference>
<accession>A0A1E5Q0U6</accession>
<dbReference type="STRING" id="36818.BGK67_01865"/>
<evidence type="ECO:0000256" key="1">
    <source>
        <dbReference type="SAM" id="MobiDB-lite"/>
    </source>
</evidence>